<name>A0A151NQG6_ALLMI</name>
<feature type="region of interest" description="Disordered" evidence="2">
    <location>
        <begin position="417"/>
        <end position="454"/>
    </location>
</feature>
<feature type="region of interest" description="Disordered" evidence="2">
    <location>
        <begin position="711"/>
        <end position="751"/>
    </location>
</feature>
<dbReference type="EMBL" id="AKHW03002395">
    <property type="protein sequence ID" value="KYO39018.1"/>
    <property type="molecule type" value="Genomic_DNA"/>
</dbReference>
<dbReference type="InterPro" id="IPR013783">
    <property type="entry name" value="Ig-like_fold"/>
</dbReference>
<evidence type="ECO:0000313" key="5">
    <source>
        <dbReference type="EMBL" id="KYO39018.1"/>
    </source>
</evidence>
<dbReference type="GO" id="GO:0002860">
    <property type="term" value="P:positive regulation of natural killer cell mediated cytotoxicity directed against tumor cell target"/>
    <property type="evidence" value="ECO:0007669"/>
    <property type="project" value="TreeGrafter"/>
</dbReference>
<dbReference type="InterPro" id="IPR036179">
    <property type="entry name" value="Ig-like_dom_sf"/>
</dbReference>
<evidence type="ECO:0000313" key="6">
    <source>
        <dbReference type="Proteomes" id="UP000050525"/>
    </source>
</evidence>
<sequence>MLGDGKSDLQWSNPQGFIIFLNTHRGLRDQRFELIHYSKDELLVKLSKVRVQDEGVYTCFDYGTPVRTKTVNVMVLAAPSKPQLEASDIIADGKERNIVLTCSTQGSKPPPRITWLLDNGIEISGDTKHRFEHDGKKCNTTSTLTVHAYGKNSIASCVVRHETFREEKQMVSFRFEHLMTTTDSTTMALETSMTTYENHHYTETKETATESMTLPSPAGRSLATSAQQEDNSSQMTAGSDQLSIPPSVTEETSIASLPALPTHQKEQLNITTAWSETTSGATVNEEFSGTEESAISEEYTQNYNVTTEPQGTMNDTDRKNSTDIPTVNPEEVTQNYSTAEPQGTVNGTDRKNSTDTPTINTEEATQNYSTTEIKIKSKEIGNKNKKLLLPILVSLLILGLLIIVLLFMRKLKKAHRVWKRENDASEQTLESYKSRSNEDNPVPEKNGQGFNQKSGMQYVTNGYAETIKKKPGAQDVSVFAKQLASGRETDGTGWSLAGKTLAGETESLLPSSAGGPRDICSMNSSSLAQRTFLQPHFCHTGFKGPSLTGGNCQPSLNDSQESDRECLTQEIEYQRELQKWISDNEELLGLSSDELENDSLEEDSLEDTSVNNPESANHGKVLSSGKEYGKQKSNNNKSKQQSVDRYCHLRYNPNWKMIKEGGELSEVQRTSQTTEKTPQCSSEPLPSNGYTSGQTHLQSISSAYNANLQEPDHVSQQSYRKQMHADKSHHKYASSSFWPSQSSAHNPLASSSPTTQLIQTMERHQQEISQLADAHLAGKRLPGMFPAIIPRVESDSELNAERSEGSQVKMSRSNSEGYLVQLEKQKHLKEKAGRQLSKPKGFMNLDVKLGGLGPDYVTAKEKKEKLKQQKEYAQLVKERNMKNIVTVQKPPTPKIKSLASRHKALEYAKKIPKPKPLSARQADEELKEERIPAQTLRGHSLPQISSLETLQYRHEKEKEVVAAFKTLHIL</sequence>
<dbReference type="PANTHER" id="PTHR47118:SF1">
    <property type="entry name" value="CYTOTOXIC AND REGULATORY T-CELL MOLECULE"/>
    <property type="match status" value="1"/>
</dbReference>
<evidence type="ECO:0000256" key="2">
    <source>
        <dbReference type="SAM" id="MobiDB-lite"/>
    </source>
</evidence>
<dbReference type="GO" id="GO:0005886">
    <property type="term" value="C:plasma membrane"/>
    <property type="evidence" value="ECO:0007669"/>
    <property type="project" value="TreeGrafter"/>
</dbReference>
<dbReference type="eggNOG" id="ENOG502RYH2">
    <property type="taxonomic scope" value="Eukaryota"/>
</dbReference>
<keyword evidence="6" id="KW-1185">Reference proteome</keyword>
<dbReference type="SUPFAM" id="SSF48726">
    <property type="entry name" value="Immunoglobulin"/>
    <property type="match status" value="2"/>
</dbReference>
<keyword evidence="3" id="KW-1133">Transmembrane helix</keyword>
<dbReference type="InterPro" id="IPR007110">
    <property type="entry name" value="Ig-like_dom"/>
</dbReference>
<dbReference type="AlphaFoldDB" id="A0A151NQG6"/>
<dbReference type="GO" id="GO:0002355">
    <property type="term" value="P:detection of tumor cell"/>
    <property type="evidence" value="ECO:0007669"/>
    <property type="project" value="TreeGrafter"/>
</dbReference>
<feature type="region of interest" description="Disordered" evidence="2">
    <location>
        <begin position="275"/>
        <end position="294"/>
    </location>
</feature>
<dbReference type="PROSITE" id="PS50835">
    <property type="entry name" value="IG_LIKE"/>
    <property type="match status" value="1"/>
</dbReference>
<comment type="caution">
    <text evidence="5">The sequence shown here is derived from an EMBL/GenBank/DDBJ whole genome shotgun (WGS) entry which is preliminary data.</text>
</comment>
<feature type="compositionally biased region" description="Basic and acidic residues" evidence="2">
    <location>
        <begin position="921"/>
        <end position="931"/>
    </location>
</feature>
<dbReference type="STRING" id="8496.A0A151NQG6"/>
<dbReference type="InterPro" id="IPR013162">
    <property type="entry name" value="CD80_C2-set"/>
</dbReference>
<gene>
    <name evidence="5" type="primary">CRTAM</name>
    <name evidence="5" type="ORF">Y1Q_0022596</name>
</gene>
<protein>
    <submittedName>
        <fullName evidence="5">Cytotoxic and regulatory T-cell molecule isoform B</fullName>
    </submittedName>
</protein>
<feature type="compositionally biased region" description="Polar residues" evidence="2">
    <location>
        <begin position="711"/>
        <end position="720"/>
    </location>
</feature>
<dbReference type="Gene3D" id="2.60.40.10">
    <property type="entry name" value="Immunoglobulins"/>
    <property type="match status" value="2"/>
</dbReference>
<evidence type="ECO:0000259" key="4">
    <source>
        <dbReference type="PROSITE" id="PS50835"/>
    </source>
</evidence>
<dbReference type="GO" id="GO:0008037">
    <property type="term" value="P:cell recognition"/>
    <property type="evidence" value="ECO:0007669"/>
    <property type="project" value="TreeGrafter"/>
</dbReference>
<feature type="region of interest" description="Disordered" evidence="2">
    <location>
        <begin position="201"/>
        <end position="252"/>
    </location>
</feature>
<dbReference type="GO" id="GO:0005102">
    <property type="term" value="F:signaling receptor binding"/>
    <property type="evidence" value="ECO:0007669"/>
    <property type="project" value="TreeGrafter"/>
</dbReference>
<dbReference type="InterPro" id="IPR027968">
    <property type="entry name" value="JHY"/>
</dbReference>
<keyword evidence="3" id="KW-0472">Membrane</keyword>
<dbReference type="Pfam" id="PF15261">
    <property type="entry name" value="JHY"/>
    <property type="match status" value="1"/>
</dbReference>
<feature type="region of interest" description="Disordered" evidence="2">
    <location>
        <begin position="664"/>
        <end position="695"/>
    </location>
</feature>
<dbReference type="Pfam" id="PF08205">
    <property type="entry name" value="C2-set_2"/>
    <property type="match status" value="1"/>
</dbReference>
<feature type="region of interest" description="Disordered" evidence="2">
    <location>
        <begin position="910"/>
        <end position="942"/>
    </location>
</feature>
<organism evidence="5 6">
    <name type="scientific">Alligator mississippiensis</name>
    <name type="common">American alligator</name>
    <dbReference type="NCBI Taxonomy" id="8496"/>
    <lineage>
        <taxon>Eukaryota</taxon>
        <taxon>Metazoa</taxon>
        <taxon>Chordata</taxon>
        <taxon>Craniata</taxon>
        <taxon>Vertebrata</taxon>
        <taxon>Euteleostomi</taxon>
        <taxon>Archelosauria</taxon>
        <taxon>Archosauria</taxon>
        <taxon>Crocodylia</taxon>
        <taxon>Alligatoridae</taxon>
        <taxon>Alligatorinae</taxon>
        <taxon>Alligator</taxon>
    </lineage>
</organism>
<dbReference type="Proteomes" id="UP000050525">
    <property type="component" value="Unassembled WGS sequence"/>
</dbReference>
<feature type="region of interest" description="Disordered" evidence="2">
    <location>
        <begin position="598"/>
        <end position="645"/>
    </location>
</feature>
<evidence type="ECO:0000256" key="1">
    <source>
        <dbReference type="ARBA" id="ARBA00023157"/>
    </source>
</evidence>
<keyword evidence="1" id="KW-1015">Disulfide bond</keyword>
<dbReference type="InterPro" id="IPR053096">
    <property type="entry name" value="CRTAM"/>
</dbReference>
<feature type="compositionally biased region" description="Polar residues" evidence="2">
    <location>
        <begin position="667"/>
        <end position="695"/>
    </location>
</feature>
<feature type="region of interest" description="Disordered" evidence="2">
    <location>
        <begin position="306"/>
        <end position="359"/>
    </location>
</feature>
<dbReference type="PANTHER" id="PTHR47118">
    <property type="entry name" value="CYTOTOXIC AND REGULATORY T-CELL MOLECULE"/>
    <property type="match status" value="1"/>
</dbReference>
<feature type="compositionally biased region" description="Low complexity" evidence="2">
    <location>
        <begin position="631"/>
        <end position="641"/>
    </location>
</feature>
<feature type="compositionally biased region" description="Polar residues" evidence="2">
    <location>
        <begin position="222"/>
        <end position="252"/>
    </location>
</feature>
<keyword evidence="3" id="KW-0812">Transmembrane</keyword>
<proteinExistence type="predicted"/>
<feature type="compositionally biased region" description="Low complexity" evidence="2">
    <location>
        <begin position="734"/>
        <end position="743"/>
    </location>
</feature>
<accession>A0A151NQG6</accession>
<feature type="domain" description="Ig-like" evidence="4">
    <location>
        <begin position="79"/>
        <end position="172"/>
    </location>
</feature>
<feature type="transmembrane region" description="Helical" evidence="3">
    <location>
        <begin position="387"/>
        <end position="408"/>
    </location>
</feature>
<feature type="compositionally biased region" description="Polar residues" evidence="2">
    <location>
        <begin position="331"/>
        <end position="347"/>
    </location>
</feature>
<reference evidence="5 6" key="1">
    <citation type="journal article" date="2012" name="Genome Biol.">
        <title>Sequencing three crocodilian genomes to illuminate the evolution of archosaurs and amniotes.</title>
        <authorList>
            <person name="St John J.A."/>
            <person name="Braun E.L."/>
            <person name="Isberg S.R."/>
            <person name="Miles L.G."/>
            <person name="Chong A.Y."/>
            <person name="Gongora J."/>
            <person name="Dalzell P."/>
            <person name="Moran C."/>
            <person name="Bed'hom B."/>
            <person name="Abzhanov A."/>
            <person name="Burgess S.C."/>
            <person name="Cooksey A.M."/>
            <person name="Castoe T.A."/>
            <person name="Crawford N.G."/>
            <person name="Densmore L.D."/>
            <person name="Drew J.C."/>
            <person name="Edwards S.V."/>
            <person name="Faircloth B.C."/>
            <person name="Fujita M.K."/>
            <person name="Greenwold M.J."/>
            <person name="Hoffmann F.G."/>
            <person name="Howard J.M."/>
            <person name="Iguchi T."/>
            <person name="Janes D.E."/>
            <person name="Khan S.Y."/>
            <person name="Kohno S."/>
            <person name="de Koning A.J."/>
            <person name="Lance S.L."/>
            <person name="McCarthy F.M."/>
            <person name="McCormack J.E."/>
            <person name="Merchant M.E."/>
            <person name="Peterson D.G."/>
            <person name="Pollock D.D."/>
            <person name="Pourmand N."/>
            <person name="Raney B.J."/>
            <person name="Roessler K.A."/>
            <person name="Sanford J.R."/>
            <person name="Sawyer R.H."/>
            <person name="Schmidt C.J."/>
            <person name="Triplett E.W."/>
            <person name="Tuberville T.D."/>
            <person name="Venegas-Anaya M."/>
            <person name="Howard J.T."/>
            <person name="Jarvis E.D."/>
            <person name="Guillette L.J.Jr."/>
            <person name="Glenn T.C."/>
            <person name="Green R.E."/>
            <person name="Ray D.A."/>
        </authorList>
    </citation>
    <scope>NUCLEOTIDE SEQUENCE [LARGE SCALE GENOMIC DNA]</scope>
    <source>
        <strain evidence="5">KSC_2009_1</strain>
    </source>
</reference>
<evidence type="ECO:0000256" key="3">
    <source>
        <dbReference type="SAM" id="Phobius"/>
    </source>
</evidence>